<protein>
    <recommendedName>
        <fullName evidence="4">Zinc ribbon domain-containing protein</fullName>
    </recommendedName>
</protein>
<evidence type="ECO:0000313" key="3">
    <source>
        <dbReference type="Proteomes" id="UP000431401"/>
    </source>
</evidence>
<evidence type="ECO:0000256" key="1">
    <source>
        <dbReference type="SAM" id="Phobius"/>
    </source>
</evidence>
<keyword evidence="1" id="KW-0812">Transmembrane</keyword>
<sequence length="382" mass="43099">MLHSTEATRTYPCSACGGQLVFDIDSQKLRCPSCGNYNEISVPREPVVARDLHEAMVELRDSQATTEGPQVTGEREVKCQSCGGTTTFVGSLTATRCPYCATPIQRDDVHEAPARLPVDGVLPFRVNEKQARELVEKWVAKRWFAPTAFKKYRRLGSLASVYHAYFTYDADTYSWYTGERGVDYTVEYRDSDGDLQTEIRTEWYPVSGEVGNQFADMPALANEDLDHGKVKALEPWPIHEATGYSPEYLAGHLARTYDRDAEETFPEVRNEMEGMIESSVRSQIGGDRQRIHSLQSNWNALAYKHILLPIWLLTVVYANQPFRVYINGLTGEVQGRRPWSKVKIAVAIVVTVLVVVLALVLYAKLHSHGHHVSHPVRPTTRR</sequence>
<name>A0A7K0E0F8_9NOCA</name>
<dbReference type="EMBL" id="WEGI01000019">
    <property type="protein sequence ID" value="MQY31475.1"/>
    <property type="molecule type" value="Genomic_DNA"/>
</dbReference>
<keyword evidence="1" id="KW-0472">Membrane</keyword>
<reference evidence="2 3" key="1">
    <citation type="submission" date="2019-10" db="EMBL/GenBank/DDBJ databases">
        <title>Nocardia macrotermitis sp. nov. and Nocardia aurantia sp. nov., isolated from the gut of fungus growing-termite Macrotermes natalensis.</title>
        <authorList>
            <person name="Benndorf R."/>
            <person name="Schwitalla J."/>
            <person name="Martin K."/>
            <person name="De Beer W."/>
            <person name="Kaster A.-K."/>
            <person name="Vollmers J."/>
            <person name="Poulsen M."/>
            <person name="Beemelmanns C."/>
        </authorList>
    </citation>
    <scope>NUCLEOTIDE SEQUENCE [LARGE SCALE GENOMIC DNA]</scope>
    <source>
        <strain evidence="2 3">RB56</strain>
    </source>
</reference>
<dbReference type="PANTHER" id="PTHR37826">
    <property type="entry name" value="FLOTILLIN BAND_7_5 DOMAIN PROTEIN"/>
    <property type="match status" value="1"/>
</dbReference>
<keyword evidence="1" id="KW-1133">Transmembrane helix</keyword>
<evidence type="ECO:0000313" key="2">
    <source>
        <dbReference type="EMBL" id="MQY31475.1"/>
    </source>
</evidence>
<proteinExistence type="predicted"/>
<dbReference type="Gene3D" id="2.20.28.30">
    <property type="entry name" value="RNA polymerase ii, chain L"/>
    <property type="match status" value="1"/>
</dbReference>
<organism evidence="2 3">
    <name type="scientific">Nocardia aurantia</name>
    <dbReference type="NCBI Taxonomy" id="2585199"/>
    <lineage>
        <taxon>Bacteria</taxon>
        <taxon>Bacillati</taxon>
        <taxon>Actinomycetota</taxon>
        <taxon>Actinomycetes</taxon>
        <taxon>Mycobacteriales</taxon>
        <taxon>Nocardiaceae</taxon>
        <taxon>Nocardia</taxon>
    </lineage>
</organism>
<gene>
    <name evidence="2" type="ORF">NRB56_70840</name>
</gene>
<dbReference type="AlphaFoldDB" id="A0A7K0E0F8"/>
<dbReference type="PANTHER" id="PTHR37826:SF3">
    <property type="entry name" value="J DOMAIN-CONTAINING PROTEIN"/>
    <property type="match status" value="1"/>
</dbReference>
<accession>A0A7K0E0F8</accession>
<comment type="caution">
    <text evidence="2">The sequence shown here is derived from an EMBL/GenBank/DDBJ whole genome shotgun (WGS) entry which is preliminary data.</text>
</comment>
<keyword evidence="3" id="KW-1185">Reference proteome</keyword>
<dbReference type="Proteomes" id="UP000431401">
    <property type="component" value="Unassembled WGS sequence"/>
</dbReference>
<feature type="transmembrane region" description="Helical" evidence="1">
    <location>
        <begin position="344"/>
        <end position="363"/>
    </location>
</feature>
<evidence type="ECO:0008006" key="4">
    <source>
        <dbReference type="Google" id="ProtNLM"/>
    </source>
</evidence>